<evidence type="ECO:0000313" key="8">
    <source>
        <dbReference type="EMBL" id="RAO70907.1"/>
    </source>
</evidence>
<evidence type="ECO:0000256" key="2">
    <source>
        <dbReference type="ARBA" id="ARBA00009012"/>
    </source>
</evidence>
<dbReference type="OrthoDB" id="30881at2759"/>
<comment type="caution">
    <text evidence="8">The sequence shown here is derived from an EMBL/GenBank/DDBJ whole genome shotgun (WGS) entry which is preliminary data.</text>
</comment>
<evidence type="ECO:0000313" key="9">
    <source>
        <dbReference type="Proteomes" id="UP000249363"/>
    </source>
</evidence>
<gene>
    <name evidence="8" type="ORF">BHQ10_006919</name>
</gene>
<name>A0A364L509_TALAM</name>
<dbReference type="Proteomes" id="UP000249363">
    <property type="component" value="Unassembled WGS sequence"/>
</dbReference>
<protein>
    <recommendedName>
        <fullName evidence="10">TIGR00297 family protein</fullName>
    </recommendedName>
</protein>
<dbReference type="GO" id="GO:0016020">
    <property type="term" value="C:membrane"/>
    <property type="evidence" value="ECO:0007669"/>
    <property type="project" value="UniProtKB-SubCell"/>
</dbReference>
<evidence type="ECO:0000256" key="4">
    <source>
        <dbReference type="ARBA" id="ARBA00022989"/>
    </source>
</evidence>
<feature type="transmembrane region" description="Helical" evidence="7">
    <location>
        <begin position="30"/>
        <end position="57"/>
    </location>
</feature>
<sequence length="362" mass="37529">MVNPAIAVPAVSALVYRAWSRKTLTPAGILAAFLTAVVHVLHPWIAPFLLLAVFYLAGSRATKVKHDIKAQLTLSASGAAGGEGARTHIQVFANSIVATVLIALHTYLIWNQRRYSTTCFAQGADIGDILIVGIIANYAAVAADTFSSELGILSKTPPRLITSPTLRVVPPGTNGGVTLAGLLAGVLGAFLIAVTSVLFVPFCAESWSLFERGLFVVAVTVCGTLGSLLDSLLGGLLQASVVDKRSGKVVEGSGGRKVLIQPGSTTSSVATGSDARKYNSDIHATESVANAVSSRVTRGGGTSTETVGAEDGAHGSRKVESGYDILDNNAVNVLMAALMSVGAMAFASYYWNIPLNIAEVFA</sequence>
<evidence type="ECO:0000256" key="6">
    <source>
        <dbReference type="SAM" id="MobiDB-lite"/>
    </source>
</evidence>
<evidence type="ECO:0000256" key="5">
    <source>
        <dbReference type="ARBA" id="ARBA00023136"/>
    </source>
</evidence>
<dbReference type="PANTHER" id="PTHR13353:SF5">
    <property type="entry name" value="TRANSMEMBRANE PROTEIN 19"/>
    <property type="match status" value="1"/>
</dbReference>
<evidence type="ECO:0000256" key="7">
    <source>
        <dbReference type="SAM" id="Phobius"/>
    </source>
</evidence>
<accession>A0A364L509</accession>
<dbReference type="RefSeq" id="XP_040735423.1">
    <property type="nucleotide sequence ID" value="XM_040879558.1"/>
</dbReference>
<dbReference type="PANTHER" id="PTHR13353">
    <property type="entry name" value="TRANSMEMBRANE PROTEIN 19"/>
    <property type="match status" value="1"/>
</dbReference>
<dbReference type="EMBL" id="MIKG01000013">
    <property type="protein sequence ID" value="RAO70907.1"/>
    <property type="molecule type" value="Genomic_DNA"/>
</dbReference>
<keyword evidence="9" id="KW-1185">Reference proteome</keyword>
<keyword evidence="5 7" id="KW-0472">Membrane</keyword>
<feature type="transmembrane region" description="Helical" evidence="7">
    <location>
        <begin position="179"/>
        <end position="202"/>
    </location>
</feature>
<feature type="transmembrane region" description="Helical" evidence="7">
    <location>
        <begin position="330"/>
        <end position="351"/>
    </location>
</feature>
<evidence type="ECO:0008006" key="10">
    <source>
        <dbReference type="Google" id="ProtNLM"/>
    </source>
</evidence>
<dbReference type="GeneID" id="63796135"/>
<feature type="region of interest" description="Disordered" evidence="6">
    <location>
        <begin position="296"/>
        <end position="315"/>
    </location>
</feature>
<feature type="transmembrane region" description="Helical" evidence="7">
    <location>
        <begin position="91"/>
        <end position="110"/>
    </location>
</feature>
<evidence type="ECO:0000256" key="1">
    <source>
        <dbReference type="ARBA" id="ARBA00004141"/>
    </source>
</evidence>
<reference evidence="8 9" key="1">
    <citation type="journal article" date="2017" name="Biotechnol. Biofuels">
        <title>Differential beta-glucosidase expression as a function of carbon source availability in Talaromyces amestolkiae: a genomic and proteomic approach.</title>
        <authorList>
            <person name="de Eugenio L.I."/>
            <person name="Mendez-Liter J.A."/>
            <person name="Nieto-Dominguez M."/>
            <person name="Alonso L."/>
            <person name="Gil-Munoz J."/>
            <person name="Barriuso J."/>
            <person name="Prieto A."/>
            <person name="Martinez M.J."/>
        </authorList>
    </citation>
    <scope>NUCLEOTIDE SEQUENCE [LARGE SCALE GENOMIC DNA]</scope>
    <source>
        <strain evidence="8 9">CIB</strain>
    </source>
</reference>
<keyword evidence="3 7" id="KW-0812">Transmembrane</keyword>
<comment type="subcellular location">
    <subcellularLocation>
        <location evidence="1">Membrane</location>
        <topology evidence="1">Multi-pass membrane protein</topology>
    </subcellularLocation>
</comment>
<comment type="similarity">
    <text evidence="2">Belongs to the TMEM19 family.</text>
</comment>
<proteinExistence type="inferred from homology"/>
<evidence type="ECO:0000256" key="3">
    <source>
        <dbReference type="ARBA" id="ARBA00022692"/>
    </source>
</evidence>
<keyword evidence="4 7" id="KW-1133">Transmembrane helix</keyword>
<organism evidence="8 9">
    <name type="scientific">Talaromyces amestolkiae</name>
    <dbReference type="NCBI Taxonomy" id="1196081"/>
    <lineage>
        <taxon>Eukaryota</taxon>
        <taxon>Fungi</taxon>
        <taxon>Dikarya</taxon>
        <taxon>Ascomycota</taxon>
        <taxon>Pezizomycotina</taxon>
        <taxon>Eurotiomycetes</taxon>
        <taxon>Eurotiomycetidae</taxon>
        <taxon>Eurotiales</taxon>
        <taxon>Trichocomaceae</taxon>
        <taxon>Talaromyces</taxon>
        <taxon>Talaromyces sect. Talaromyces</taxon>
    </lineage>
</organism>
<dbReference type="AlphaFoldDB" id="A0A364L509"/>
<dbReference type="InterPro" id="IPR002794">
    <property type="entry name" value="DUF92_TMEM19"/>
</dbReference>
<dbReference type="STRING" id="1196081.A0A364L509"/>
<dbReference type="Pfam" id="PF01940">
    <property type="entry name" value="DUF92"/>
    <property type="match status" value="1"/>
</dbReference>
<feature type="transmembrane region" description="Helical" evidence="7">
    <location>
        <begin position="214"/>
        <end position="237"/>
    </location>
</feature>